<protein>
    <submittedName>
        <fullName evidence="2">DUF6059 family protein</fullName>
    </submittedName>
</protein>
<dbReference type="EMBL" id="CP163440">
    <property type="protein sequence ID" value="XDQ67980.1"/>
    <property type="molecule type" value="Genomic_DNA"/>
</dbReference>
<organism evidence="2">
    <name type="scientific">Streptomyces sp. R35</name>
    <dbReference type="NCBI Taxonomy" id="3238630"/>
    <lineage>
        <taxon>Bacteria</taxon>
        <taxon>Bacillati</taxon>
        <taxon>Actinomycetota</taxon>
        <taxon>Actinomycetes</taxon>
        <taxon>Kitasatosporales</taxon>
        <taxon>Streptomycetaceae</taxon>
        <taxon>Streptomyces</taxon>
    </lineage>
</organism>
<accession>A0AB39SI46</accession>
<dbReference type="InterPro" id="IPR045701">
    <property type="entry name" value="DUF6059"/>
</dbReference>
<dbReference type="AlphaFoldDB" id="A0AB39SI46"/>
<evidence type="ECO:0000313" key="2">
    <source>
        <dbReference type="EMBL" id="XDQ67980.1"/>
    </source>
</evidence>
<name>A0AB39SI46_9ACTN</name>
<proteinExistence type="predicted"/>
<reference evidence="2" key="1">
    <citation type="submission" date="2024-07" db="EMBL/GenBank/DDBJ databases">
        <authorList>
            <person name="Yu S.T."/>
        </authorList>
    </citation>
    <scope>NUCLEOTIDE SEQUENCE</scope>
    <source>
        <strain evidence="2">R35</strain>
    </source>
</reference>
<dbReference type="Pfam" id="PF19534">
    <property type="entry name" value="DUF6059"/>
    <property type="match status" value="1"/>
</dbReference>
<gene>
    <name evidence="2" type="ORF">AB5J50_48000</name>
</gene>
<feature type="compositionally biased region" description="Basic and acidic residues" evidence="1">
    <location>
        <begin position="39"/>
        <end position="51"/>
    </location>
</feature>
<dbReference type="RefSeq" id="WP_369264817.1">
    <property type="nucleotide sequence ID" value="NZ_CP163440.1"/>
</dbReference>
<evidence type="ECO:0000256" key="1">
    <source>
        <dbReference type="SAM" id="MobiDB-lite"/>
    </source>
</evidence>
<sequence>MKRRRRWADVFARWTPGLLAVGCCLWGLPVPEAPTGGEETERTPEPDGRLPSGHPERLAAHIPLTHVERELWSALNLKA</sequence>
<feature type="region of interest" description="Disordered" evidence="1">
    <location>
        <begin position="31"/>
        <end position="51"/>
    </location>
</feature>